<proteinExistence type="predicted"/>
<dbReference type="InterPro" id="IPR050523">
    <property type="entry name" value="AKR_Detox_Biosynth"/>
</dbReference>
<dbReference type="PANTHER" id="PTHR43364">
    <property type="entry name" value="NADH-SPECIFIC METHYLGLYOXAL REDUCTASE-RELATED"/>
    <property type="match status" value="1"/>
</dbReference>
<evidence type="ECO:0000313" key="3">
    <source>
        <dbReference type="EMBL" id="AFM10850.1"/>
    </source>
</evidence>
<feature type="domain" description="NADP-dependent oxidoreductase" evidence="2">
    <location>
        <begin position="15"/>
        <end position="356"/>
    </location>
</feature>
<dbReference type="STRING" id="869212.Turpa_0188"/>
<dbReference type="InterPro" id="IPR036812">
    <property type="entry name" value="NAD(P)_OxRdtase_dom_sf"/>
</dbReference>
<reference evidence="3 4" key="1">
    <citation type="submission" date="2012-06" db="EMBL/GenBank/DDBJ databases">
        <title>The complete chromosome of genome of Turneriella parva DSM 21527.</title>
        <authorList>
            <consortium name="US DOE Joint Genome Institute (JGI-PGF)"/>
            <person name="Lucas S."/>
            <person name="Han J."/>
            <person name="Lapidus A."/>
            <person name="Bruce D."/>
            <person name="Goodwin L."/>
            <person name="Pitluck S."/>
            <person name="Peters L."/>
            <person name="Kyrpides N."/>
            <person name="Mavromatis K."/>
            <person name="Ivanova N."/>
            <person name="Mikhailova N."/>
            <person name="Chertkov O."/>
            <person name="Detter J.C."/>
            <person name="Tapia R."/>
            <person name="Han C."/>
            <person name="Land M."/>
            <person name="Hauser L."/>
            <person name="Markowitz V."/>
            <person name="Cheng J.-F."/>
            <person name="Hugenholtz P."/>
            <person name="Woyke T."/>
            <person name="Wu D."/>
            <person name="Gronow S."/>
            <person name="Wellnitz S."/>
            <person name="Brambilla E."/>
            <person name="Klenk H.-P."/>
            <person name="Eisen J.A."/>
        </authorList>
    </citation>
    <scope>NUCLEOTIDE SEQUENCE [LARGE SCALE GENOMIC DNA]</scope>
    <source>
        <strain evidence="4">ATCC BAA-1111 / DSM 21527 / NCTC 11395 / H</strain>
    </source>
</reference>
<dbReference type="PATRIC" id="fig|869212.3.peg.146"/>
<dbReference type="OrthoDB" id="9804790at2"/>
<dbReference type="InterPro" id="IPR023210">
    <property type="entry name" value="NADP_OxRdtase_dom"/>
</dbReference>
<organism evidence="3 4">
    <name type="scientific">Turneriella parva (strain ATCC BAA-1111 / DSM 21527 / NCTC 11395 / H)</name>
    <name type="common">Leptospira parva</name>
    <dbReference type="NCBI Taxonomy" id="869212"/>
    <lineage>
        <taxon>Bacteria</taxon>
        <taxon>Pseudomonadati</taxon>
        <taxon>Spirochaetota</taxon>
        <taxon>Spirochaetia</taxon>
        <taxon>Leptospirales</taxon>
        <taxon>Leptospiraceae</taxon>
        <taxon>Turneriella</taxon>
    </lineage>
</organism>
<evidence type="ECO:0000259" key="2">
    <source>
        <dbReference type="Pfam" id="PF00248"/>
    </source>
</evidence>
<evidence type="ECO:0000256" key="1">
    <source>
        <dbReference type="ARBA" id="ARBA00023002"/>
    </source>
</evidence>
<sequence>MIYRRLGTTDLDVSAICLGTMTWGFQNTEADAHEQMDYALAQGVNFFDTAEMYAVPPSADTYGKTETIIGTWFAARKNRDKVILATKIAGNGLKWIHDGSDINRASITASVEGSLKRLQTDYIDLYQLHWPNRGSYHFGQQWTYKIKKSTLGHGEPGVGGATEGRAPTNAHEINNFVEVLTTLKELIAAGKIRYVGLSNETAWGTMKYLHAAETNNLPRMQSIQNEYSLLYRLHEPDLMEISIREKVGLLAWSPLASGMLTGKYAGGARPTGSRWTLSSRFNQRDTPQAHAAVDRYLAVAKKYNIDVAQMAIAFVLSRPFVTAAIIGATSREQLKTNIAAVDLELSKEVLNEIAAVRRDFPMPF</sequence>
<dbReference type="EMBL" id="CP002959">
    <property type="protein sequence ID" value="AFM10850.1"/>
    <property type="molecule type" value="Genomic_DNA"/>
</dbReference>
<dbReference type="RefSeq" id="WP_014801371.1">
    <property type="nucleotide sequence ID" value="NC_018020.1"/>
</dbReference>
<keyword evidence="1" id="KW-0560">Oxidoreductase</keyword>
<dbReference type="GO" id="GO:0016491">
    <property type="term" value="F:oxidoreductase activity"/>
    <property type="evidence" value="ECO:0007669"/>
    <property type="project" value="UniProtKB-KW"/>
</dbReference>
<dbReference type="SUPFAM" id="SSF51430">
    <property type="entry name" value="NAD(P)-linked oxidoreductase"/>
    <property type="match status" value="1"/>
</dbReference>
<gene>
    <name evidence="3" type="ordered locus">Turpa_0188</name>
</gene>
<dbReference type="Proteomes" id="UP000006048">
    <property type="component" value="Chromosome"/>
</dbReference>
<protein>
    <submittedName>
        <fullName evidence="3">Aldo/keto reductase</fullName>
    </submittedName>
</protein>
<dbReference type="PANTHER" id="PTHR43364:SF4">
    <property type="entry name" value="NAD(P)-LINKED OXIDOREDUCTASE SUPERFAMILY PROTEIN"/>
    <property type="match status" value="1"/>
</dbReference>
<dbReference type="KEGG" id="tpx:Turpa_0188"/>
<dbReference type="Pfam" id="PF00248">
    <property type="entry name" value="Aldo_ket_red"/>
    <property type="match status" value="1"/>
</dbReference>
<name>I4B0P3_TURPD</name>
<keyword evidence="4" id="KW-1185">Reference proteome</keyword>
<dbReference type="Gene3D" id="3.20.20.100">
    <property type="entry name" value="NADP-dependent oxidoreductase domain"/>
    <property type="match status" value="1"/>
</dbReference>
<evidence type="ECO:0000313" key="4">
    <source>
        <dbReference type="Proteomes" id="UP000006048"/>
    </source>
</evidence>
<dbReference type="AlphaFoldDB" id="I4B0P3"/>
<accession>I4B0P3</accession>
<dbReference type="HOGENOM" id="CLU_023205_2_0_12"/>
<dbReference type="CDD" id="cd19094">
    <property type="entry name" value="AKR_Tas-like"/>
    <property type="match status" value="1"/>
</dbReference>